<organism evidence="1 2">
    <name type="scientific">Pseudoalteromonas citrea</name>
    <dbReference type="NCBI Taxonomy" id="43655"/>
    <lineage>
        <taxon>Bacteria</taxon>
        <taxon>Pseudomonadati</taxon>
        <taxon>Pseudomonadota</taxon>
        <taxon>Gammaproteobacteria</taxon>
        <taxon>Alteromonadales</taxon>
        <taxon>Pseudoalteromonadaceae</taxon>
        <taxon>Pseudoalteromonas</taxon>
    </lineage>
</organism>
<name>A0AAD4FQ63_9GAMM</name>
<dbReference type="Proteomes" id="UP000016487">
    <property type="component" value="Unassembled WGS sequence"/>
</dbReference>
<evidence type="ECO:0000313" key="1">
    <source>
        <dbReference type="EMBL" id="KAF7764689.1"/>
    </source>
</evidence>
<comment type="caution">
    <text evidence="1">The sequence shown here is derived from an EMBL/GenBank/DDBJ whole genome shotgun (WGS) entry which is preliminary data.</text>
</comment>
<sequence length="125" mass="14366">MQQIDSNQTNSEYSDFQIDSLKTYLREVTVVSVVDKVDGELIEIAQVLHGFVELDETLRFSHDDVVISSPIQISSDHNTQFITKSGSQYVSCDEVEYVTLNGQDWLKMRQTLMNPRDILIMKYLS</sequence>
<reference evidence="1" key="1">
    <citation type="journal article" date="2012" name="J. Bacteriol.">
        <title>Genome sequences of type strains of seven species of the marine bacterium Pseudoalteromonas.</title>
        <authorList>
            <person name="Xie B.B."/>
            <person name="Shu Y.L."/>
            <person name="Qin Q.L."/>
            <person name="Rong J.C."/>
            <person name="Zhang X.Y."/>
            <person name="Chen X.L."/>
            <person name="Shi M."/>
            <person name="He H.L."/>
            <person name="Zhou B.C."/>
            <person name="Zhang Y.Z."/>
        </authorList>
    </citation>
    <scope>NUCLEOTIDE SEQUENCE</scope>
    <source>
        <strain evidence="1">DSM 8771</strain>
    </source>
</reference>
<gene>
    <name evidence="1" type="ORF">PCIT_b0737</name>
</gene>
<protein>
    <submittedName>
        <fullName evidence="1">Uncharacterized protein</fullName>
    </submittedName>
</protein>
<dbReference type="AlphaFoldDB" id="A0AAD4FQ63"/>
<reference evidence="1" key="2">
    <citation type="submission" date="2015-03" db="EMBL/GenBank/DDBJ databases">
        <title>Genome sequence of Pseudoalteromonas citrea.</title>
        <authorList>
            <person name="Xie B.-B."/>
            <person name="Rong J.-C."/>
            <person name="Qin Q.-L."/>
            <person name="Zhang Y.-Z."/>
        </authorList>
    </citation>
    <scope>NUCLEOTIDE SEQUENCE</scope>
    <source>
        <strain evidence="1">DSM 8771</strain>
    </source>
</reference>
<accession>A0AAD4FQ63</accession>
<evidence type="ECO:0000313" key="2">
    <source>
        <dbReference type="Proteomes" id="UP000016487"/>
    </source>
</evidence>
<proteinExistence type="predicted"/>
<dbReference type="EMBL" id="AHBZ03000027">
    <property type="protein sequence ID" value="KAF7764689.1"/>
    <property type="molecule type" value="Genomic_DNA"/>
</dbReference>
<dbReference type="RefSeq" id="WP_010365358.1">
    <property type="nucleotide sequence ID" value="NZ_AHBZ03000027.1"/>
</dbReference>